<feature type="domain" description="BCD1 alpha/beta" evidence="2">
    <location>
        <begin position="2"/>
        <end position="142"/>
    </location>
</feature>
<dbReference type="InterPro" id="IPR057721">
    <property type="entry name" value="BCD1_alpha/beta"/>
</dbReference>
<dbReference type="Proteomes" id="UP000886611">
    <property type="component" value="Unassembled WGS sequence"/>
</dbReference>
<name>A0A8X7X584_POLSE</name>
<feature type="non-terminal residue" evidence="3">
    <location>
        <position position="1"/>
    </location>
</feature>
<dbReference type="PANTHER" id="PTHR13483">
    <property type="entry name" value="BOX C_D SNORNA PROTEIN 1-RELATED"/>
    <property type="match status" value="1"/>
</dbReference>
<dbReference type="AlphaFoldDB" id="A0A8X7X584"/>
<dbReference type="Pfam" id="PF25790">
    <property type="entry name" value="BCD1"/>
    <property type="match status" value="1"/>
</dbReference>
<dbReference type="OrthoDB" id="272357at2759"/>
<proteinExistence type="predicted"/>
<keyword evidence="4" id="KW-1185">Reference proteome</keyword>
<protein>
    <submittedName>
        <fullName evidence="3">BCD1 protein</fullName>
    </submittedName>
</protein>
<dbReference type="InterPro" id="IPR051639">
    <property type="entry name" value="BCD1"/>
</dbReference>
<dbReference type="GO" id="GO:0048254">
    <property type="term" value="P:snoRNA localization"/>
    <property type="evidence" value="ECO:0007669"/>
    <property type="project" value="TreeGrafter"/>
</dbReference>
<sequence length="178" mass="20990">MARKYSVHLKLLPIGFSKRKENSTMFHKKDQMIFWHLKLIFVQSQCEFVEKRVSSSRTLNDILGQYIHPTESDPVFRQRLKIYALSPCDEVEVFMKVENRRSDAVRYYKLDPTKSLIENLKNKTIIEYPTLHIVLKDQASKYLILGQEIAECCETSQNAVHFKEEDELEEGELRDDDC</sequence>
<evidence type="ECO:0000259" key="2">
    <source>
        <dbReference type="Pfam" id="PF25790"/>
    </source>
</evidence>
<dbReference type="GO" id="GO:0000492">
    <property type="term" value="P:box C/D snoRNP assembly"/>
    <property type="evidence" value="ECO:0007669"/>
    <property type="project" value="TreeGrafter"/>
</dbReference>
<dbReference type="EMBL" id="JAATIS010004524">
    <property type="protein sequence ID" value="KAG2461379.1"/>
    <property type="molecule type" value="Genomic_DNA"/>
</dbReference>
<comment type="caution">
    <text evidence="3">The sequence shown here is derived from an EMBL/GenBank/DDBJ whole genome shotgun (WGS) entry which is preliminary data.</text>
</comment>
<evidence type="ECO:0000313" key="4">
    <source>
        <dbReference type="Proteomes" id="UP000886611"/>
    </source>
</evidence>
<keyword evidence="1" id="KW-0597">Phosphoprotein</keyword>
<dbReference type="PANTHER" id="PTHR13483:SF3">
    <property type="entry name" value="BOX C_D SNORNA PROTEIN 1"/>
    <property type="match status" value="1"/>
</dbReference>
<feature type="non-terminal residue" evidence="3">
    <location>
        <position position="178"/>
    </location>
</feature>
<gene>
    <name evidence="3" type="primary">Znhit6</name>
    <name evidence="3" type="ORF">GTO96_0008524</name>
</gene>
<accession>A0A8X7X584</accession>
<evidence type="ECO:0000313" key="3">
    <source>
        <dbReference type="EMBL" id="KAG2461379.1"/>
    </source>
</evidence>
<evidence type="ECO:0000256" key="1">
    <source>
        <dbReference type="ARBA" id="ARBA00022553"/>
    </source>
</evidence>
<reference evidence="3 4" key="1">
    <citation type="journal article" date="2021" name="Cell">
        <title>Tracing the genetic footprints of vertebrate landing in non-teleost ray-finned fishes.</title>
        <authorList>
            <person name="Bi X."/>
            <person name="Wang K."/>
            <person name="Yang L."/>
            <person name="Pan H."/>
            <person name="Jiang H."/>
            <person name="Wei Q."/>
            <person name="Fang M."/>
            <person name="Yu H."/>
            <person name="Zhu C."/>
            <person name="Cai Y."/>
            <person name="He Y."/>
            <person name="Gan X."/>
            <person name="Zeng H."/>
            <person name="Yu D."/>
            <person name="Zhu Y."/>
            <person name="Jiang H."/>
            <person name="Qiu Q."/>
            <person name="Yang H."/>
            <person name="Zhang Y.E."/>
            <person name="Wang W."/>
            <person name="Zhu M."/>
            <person name="He S."/>
            <person name="Zhang G."/>
        </authorList>
    </citation>
    <scope>NUCLEOTIDE SEQUENCE [LARGE SCALE GENOMIC DNA]</scope>
    <source>
        <strain evidence="3">Bchr_013</strain>
    </source>
</reference>
<organism evidence="3 4">
    <name type="scientific">Polypterus senegalus</name>
    <name type="common">Senegal bichir</name>
    <dbReference type="NCBI Taxonomy" id="55291"/>
    <lineage>
        <taxon>Eukaryota</taxon>
        <taxon>Metazoa</taxon>
        <taxon>Chordata</taxon>
        <taxon>Craniata</taxon>
        <taxon>Vertebrata</taxon>
        <taxon>Euteleostomi</taxon>
        <taxon>Actinopterygii</taxon>
        <taxon>Polypteriformes</taxon>
        <taxon>Polypteridae</taxon>
        <taxon>Polypterus</taxon>
    </lineage>
</organism>
<dbReference type="GO" id="GO:0070761">
    <property type="term" value="C:pre-snoRNP complex"/>
    <property type="evidence" value="ECO:0007669"/>
    <property type="project" value="TreeGrafter"/>
</dbReference>
<dbReference type="GO" id="GO:0005634">
    <property type="term" value="C:nucleus"/>
    <property type="evidence" value="ECO:0007669"/>
    <property type="project" value="TreeGrafter"/>
</dbReference>
<dbReference type="GO" id="GO:0000463">
    <property type="term" value="P:maturation of LSU-rRNA from tricistronic rRNA transcript (SSU-rRNA, 5.8S rRNA, LSU-rRNA)"/>
    <property type="evidence" value="ECO:0007669"/>
    <property type="project" value="TreeGrafter"/>
</dbReference>